<evidence type="ECO:0000256" key="4">
    <source>
        <dbReference type="ARBA" id="ARBA00022519"/>
    </source>
</evidence>
<keyword evidence="3" id="KW-1003">Cell membrane</keyword>
<dbReference type="InterPro" id="IPR042094">
    <property type="entry name" value="T2SS_GspF_sf"/>
</dbReference>
<evidence type="ECO:0000259" key="9">
    <source>
        <dbReference type="Pfam" id="PF00482"/>
    </source>
</evidence>
<evidence type="ECO:0000256" key="2">
    <source>
        <dbReference type="ARBA" id="ARBA00005745"/>
    </source>
</evidence>
<feature type="transmembrane region" description="Helical" evidence="8">
    <location>
        <begin position="272"/>
        <end position="293"/>
    </location>
</feature>
<dbReference type="GO" id="GO:0005886">
    <property type="term" value="C:plasma membrane"/>
    <property type="evidence" value="ECO:0007669"/>
    <property type="project" value="UniProtKB-SubCell"/>
</dbReference>
<feature type="domain" description="Type II secretion system protein GspF" evidence="9">
    <location>
        <begin position="292"/>
        <end position="415"/>
    </location>
</feature>
<organism evidence="10 11">
    <name type="scientific">Candidatus Doudnabacteria bacterium RIFCSPHIGHO2_01_FULL_41_86</name>
    <dbReference type="NCBI Taxonomy" id="1817821"/>
    <lineage>
        <taxon>Bacteria</taxon>
        <taxon>Candidatus Doudnaibacteriota</taxon>
    </lineage>
</organism>
<accession>A0A1F5N9R0</accession>
<reference evidence="10 11" key="1">
    <citation type="journal article" date="2016" name="Nat. Commun.">
        <title>Thousands of microbial genomes shed light on interconnected biogeochemical processes in an aquifer system.</title>
        <authorList>
            <person name="Anantharaman K."/>
            <person name="Brown C.T."/>
            <person name="Hug L.A."/>
            <person name="Sharon I."/>
            <person name="Castelle C.J."/>
            <person name="Probst A.J."/>
            <person name="Thomas B.C."/>
            <person name="Singh A."/>
            <person name="Wilkins M.J."/>
            <person name="Karaoz U."/>
            <person name="Brodie E.L."/>
            <person name="Williams K.H."/>
            <person name="Hubbard S.S."/>
            <person name="Banfield J.F."/>
        </authorList>
    </citation>
    <scope>NUCLEOTIDE SEQUENCE [LARGE SCALE GENOMIC DNA]</scope>
</reference>
<proteinExistence type="inferred from homology"/>
<comment type="caution">
    <text evidence="10">The sequence shown here is derived from an EMBL/GenBank/DDBJ whole genome shotgun (WGS) entry which is preliminary data.</text>
</comment>
<evidence type="ECO:0000256" key="1">
    <source>
        <dbReference type="ARBA" id="ARBA00004429"/>
    </source>
</evidence>
<keyword evidence="4" id="KW-0997">Cell inner membrane</keyword>
<dbReference type="InterPro" id="IPR003004">
    <property type="entry name" value="GspF/PilC"/>
</dbReference>
<keyword evidence="6 8" id="KW-1133">Transmembrane helix</keyword>
<dbReference type="STRING" id="1817821.A2717_02220"/>
<evidence type="ECO:0000256" key="5">
    <source>
        <dbReference type="ARBA" id="ARBA00022692"/>
    </source>
</evidence>
<evidence type="ECO:0000313" key="11">
    <source>
        <dbReference type="Proteomes" id="UP000177610"/>
    </source>
</evidence>
<evidence type="ECO:0000256" key="7">
    <source>
        <dbReference type="ARBA" id="ARBA00023136"/>
    </source>
</evidence>
<feature type="domain" description="Type II secretion system protein GspF" evidence="9">
    <location>
        <begin position="89"/>
        <end position="212"/>
    </location>
</feature>
<dbReference type="Pfam" id="PF00482">
    <property type="entry name" value="T2SSF"/>
    <property type="match status" value="2"/>
</dbReference>
<dbReference type="PANTHER" id="PTHR30012">
    <property type="entry name" value="GENERAL SECRETION PATHWAY PROTEIN"/>
    <property type="match status" value="1"/>
</dbReference>
<dbReference type="AlphaFoldDB" id="A0A1F5N9R0"/>
<dbReference type="Proteomes" id="UP000177610">
    <property type="component" value="Unassembled WGS sequence"/>
</dbReference>
<evidence type="ECO:0000256" key="6">
    <source>
        <dbReference type="ARBA" id="ARBA00022989"/>
    </source>
</evidence>
<evidence type="ECO:0000256" key="8">
    <source>
        <dbReference type="SAM" id="Phobius"/>
    </source>
</evidence>
<gene>
    <name evidence="10" type="ORF">A2717_02220</name>
</gene>
<dbReference type="FunFam" id="1.20.81.30:FF:000001">
    <property type="entry name" value="Type II secretion system protein F"/>
    <property type="match status" value="2"/>
</dbReference>
<keyword evidence="7 8" id="KW-0472">Membrane</keyword>
<evidence type="ECO:0000256" key="3">
    <source>
        <dbReference type="ARBA" id="ARBA00022475"/>
    </source>
</evidence>
<dbReference type="PANTHER" id="PTHR30012:SF0">
    <property type="entry name" value="TYPE II SECRETION SYSTEM PROTEIN F-RELATED"/>
    <property type="match status" value="1"/>
</dbReference>
<dbReference type="Gene3D" id="1.20.81.30">
    <property type="entry name" value="Type II secretion system (T2SS), domain F"/>
    <property type="match status" value="2"/>
</dbReference>
<feature type="transmembrane region" description="Helical" evidence="8">
    <location>
        <begin position="231"/>
        <end position="260"/>
    </location>
</feature>
<dbReference type="InterPro" id="IPR018076">
    <property type="entry name" value="T2SS_GspF_dom"/>
</dbReference>
<keyword evidence="5 8" id="KW-0812">Transmembrane</keyword>
<comment type="similarity">
    <text evidence="2">Belongs to the GSP F family.</text>
</comment>
<evidence type="ECO:0000313" key="10">
    <source>
        <dbReference type="EMBL" id="OGE74334.1"/>
    </source>
</evidence>
<name>A0A1F5N9R0_9BACT</name>
<feature type="transmembrane region" description="Helical" evidence="8">
    <location>
        <begin position="396"/>
        <end position="417"/>
    </location>
</feature>
<protein>
    <recommendedName>
        <fullName evidence="9">Type II secretion system protein GspF domain-containing protein</fullName>
    </recommendedName>
</protein>
<sequence length="423" mass="46849">MMVLFAKANSKTIIEVDILGMPDYSYIARDKTGAIERGTMQAMSERGVVDALRTQGLMPTSIKPAHNVFDFNVLANYLRSIKLIDKITFIKNMSVMIRAGLPVSKALRILTVQTPNPRFAKIIADVSRQVEGGTSLAESMEKYPNVFPQIFISMVKVGEVSGNLEQNLTYLAEQMQRDYDLMSKAKGAMTYPIIVLVALGIVGFLMFTLVLPKLTATFVDLNVQLPFMTRVVIFIVDIFANYGFFVLIAILGVVFGLLYWRRTDSGKKVIHRAVLFMPVFGQIVIKINLARFIRTFSSLIKSGMSIVEALDASAQVVGNIYYKKVINDAASKVKIGSPLMTAFKKEPKLFSHLVIQMMEVGEESGTTDTVLAEVAAFYETEVDQTMKNLSSILEPVLMMIIGTIVGFLAVALITPIYSITQSI</sequence>
<feature type="transmembrane region" description="Helical" evidence="8">
    <location>
        <begin position="191"/>
        <end position="211"/>
    </location>
</feature>
<comment type="subcellular location">
    <subcellularLocation>
        <location evidence="1">Cell inner membrane</location>
        <topology evidence="1">Multi-pass membrane protein</topology>
    </subcellularLocation>
</comment>
<dbReference type="EMBL" id="MFEH01000001">
    <property type="protein sequence ID" value="OGE74334.1"/>
    <property type="molecule type" value="Genomic_DNA"/>
</dbReference>
<dbReference type="PRINTS" id="PR00812">
    <property type="entry name" value="BCTERIALGSPF"/>
</dbReference>